<proteinExistence type="predicted"/>
<accession>A0A640S2C7</accession>
<sequence length="214" mass="24115">MTTPTPANGSGLGRYTAFMNHVRRLCTTPEGRVDLRTGLLNGIGEHHAGTTSEHGHGDLWRMYMRITTGDYTIPIPDQTPPARRRTAEEPFLLAATLYATYDAPNPKRTDIPAPLKREPDAQPWQNLGWTLRTATALRPDTARGILTSLCECDYTDLITELPATVSLLRSGGATIRYPVLIRDVVRWQRWPDDVRIEWARSYTTKQNSNKENTK</sequence>
<dbReference type="InterPro" id="IPR038287">
    <property type="entry name" value="Cse2_sf"/>
</dbReference>
<dbReference type="NCBIfam" id="TIGR02548">
    <property type="entry name" value="casB_cse2"/>
    <property type="match status" value="1"/>
</dbReference>
<organism evidence="1 2">
    <name type="scientific">Streptomyces caniferus</name>
    <dbReference type="NCBI Taxonomy" id="285557"/>
    <lineage>
        <taxon>Bacteria</taxon>
        <taxon>Bacillati</taxon>
        <taxon>Actinomycetota</taxon>
        <taxon>Actinomycetes</taxon>
        <taxon>Kitasatosporales</taxon>
        <taxon>Streptomycetaceae</taxon>
        <taxon>Streptomyces</taxon>
    </lineage>
</organism>
<dbReference type="OrthoDB" id="4195769at2"/>
<evidence type="ECO:0008006" key="3">
    <source>
        <dbReference type="Google" id="ProtNLM"/>
    </source>
</evidence>
<dbReference type="RefSeq" id="WP_159468811.1">
    <property type="nucleotide sequence ID" value="NZ_BAAATH010000014.1"/>
</dbReference>
<dbReference type="InterPro" id="IPR013382">
    <property type="entry name" value="CRISPR-assoc_prot_Cse2"/>
</dbReference>
<evidence type="ECO:0000313" key="1">
    <source>
        <dbReference type="EMBL" id="GFE03785.1"/>
    </source>
</evidence>
<dbReference type="Gene3D" id="1.10.520.40">
    <property type="entry name" value="CRISPR-associated protein Cse2"/>
    <property type="match status" value="1"/>
</dbReference>
<dbReference type="AlphaFoldDB" id="A0A640S2C7"/>
<protein>
    <recommendedName>
        <fullName evidence="3">Type I-E CRISPR-associated protein Cse2/CasB</fullName>
    </recommendedName>
</protein>
<evidence type="ECO:0000313" key="2">
    <source>
        <dbReference type="Proteomes" id="UP000435837"/>
    </source>
</evidence>
<dbReference type="Proteomes" id="UP000435837">
    <property type="component" value="Unassembled WGS sequence"/>
</dbReference>
<dbReference type="EMBL" id="BLIN01000001">
    <property type="protein sequence ID" value="GFE03785.1"/>
    <property type="molecule type" value="Genomic_DNA"/>
</dbReference>
<reference evidence="1 2" key="1">
    <citation type="submission" date="2019-12" db="EMBL/GenBank/DDBJ databases">
        <title>Whole genome shotgun sequence of Streptomyces caniferus NBRC 15389.</title>
        <authorList>
            <person name="Ichikawa N."/>
            <person name="Kimura A."/>
            <person name="Kitahashi Y."/>
            <person name="Komaki H."/>
            <person name="Tamura T."/>
        </authorList>
    </citation>
    <scope>NUCLEOTIDE SEQUENCE [LARGE SCALE GENOMIC DNA]</scope>
    <source>
        <strain evidence="1 2">NBRC 15389</strain>
    </source>
</reference>
<name>A0A640S2C7_9ACTN</name>
<dbReference type="Pfam" id="PF09485">
    <property type="entry name" value="CRISPR_Cse2"/>
    <property type="match status" value="1"/>
</dbReference>
<comment type="caution">
    <text evidence="1">The sequence shown here is derived from an EMBL/GenBank/DDBJ whole genome shotgun (WGS) entry which is preliminary data.</text>
</comment>
<gene>
    <name evidence="1" type="ORF">Scani_00530</name>
</gene>